<feature type="binding site" evidence="2">
    <location>
        <position position="380"/>
    </location>
    <ligand>
        <name>Mn(2+)</name>
        <dbReference type="ChEBI" id="CHEBI:29035"/>
        <label>2</label>
    </ligand>
</feature>
<feature type="binding site" evidence="2">
    <location>
        <position position="103"/>
    </location>
    <ligand>
        <name>Mn(2+)</name>
        <dbReference type="ChEBI" id="CHEBI:29035"/>
        <label>2</label>
    </ligand>
</feature>
<dbReference type="CDD" id="cd03886">
    <property type="entry name" value="M20_Acy1"/>
    <property type="match status" value="1"/>
</dbReference>
<dbReference type="InterPro" id="IPR002933">
    <property type="entry name" value="Peptidase_M20"/>
</dbReference>
<dbReference type="GO" id="GO:0046872">
    <property type="term" value="F:metal ion binding"/>
    <property type="evidence" value="ECO:0007669"/>
    <property type="project" value="UniProtKB-KW"/>
</dbReference>
<dbReference type="AlphaFoldDB" id="A0A2A8CY22"/>
<dbReference type="GO" id="GO:0019877">
    <property type="term" value="P:diaminopimelate biosynthetic process"/>
    <property type="evidence" value="ECO:0007669"/>
    <property type="project" value="UniProtKB-ARBA"/>
</dbReference>
<accession>A0A2A8CY22</accession>
<dbReference type="PIRSF" id="PIRSF005962">
    <property type="entry name" value="Pept_M20D_amidohydro"/>
    <property type="match status" value="1"/>
</dbReference>
<dbReference type="SUPFAM" id="SSF55031">
    <property type="entry name" value="Bacterial exopeptidase dimerisation domain"/>
    <property type="match status" value="1"/>
</dbReference>
<name>A0A2A8CY22_9BACT</name>
<evidence type="ECO:0000259" key="3">
    <source>
        <dbReference type="Pfam" id="PF07687"/>
    </source>
</evidence>
<dbReference type="OrthoDB" id="9776731at2"/>
<dbReference type="Gene3D" id="3.30.70.360">
    <property type="match status" value="1"/>
</dbReference>
<dbReference type="PANTHER" id="PTHR11014:SF63">
    <property type="entry name" value="METALLOPEPTIDASE, PUTATIVE (AFU_ORTHOLOGUE AFUA_6G09600)-RELATED"/>
    <property type="match status" value="1"/>
</dbReference>
<sequence length="418" mass="44819">MKQRIHSLADEVFPDVVAWRRQIHQNPELAREEHQTASLVADTLRRLDLDVRTGIYGTGVVGTLRGAHPGPTILLRADMDALPIHEATGLNFASNHEGQMHACGHDAHTASLLGAATILSRIRDEIHGQIRFCFQPSEEVIPGGAKFMIEEGVLESFGSAGDGASGDRSEDGVDYVFGQHVRPDLPVGTVGIRSGPFMASADEVHITVRGEGGHAAAPHELSADATYVASQIVVGLQSIVSRHAPPGVASILTIGRLIADGATNVIPETARLAGTFRAMDEEWRAEAHKLIERLIHRTAEAHGATAEVDLKVGYPALINDSEAAALVRDASLEFTGADQTLDLNPWYAGEDFAYFLQKRPGAFFTLGVGNPERGITHGLHTPKFDIDEEALRIGAGFMAYLAWTCGVEKPTTSDLAAS</sequence>
<gene>
    <name evidence="4" type="ORF">CRI94_09905</name>
</gene>
<comment type="cofactor">
    <cofactor evidence="2">
        <name>Mn(2+)</name>
        <dbReference type="ChEBI" id="CHEBI:29035"/>
    </cofactor>
    <text evidence="2">The Mn(2+) ion enhances activity.</text>
</comment>
<dbReference type="RefSeq" id="WP_098075535.1">
    <property type="nucleotide sequence ID" value="NZ_PDEQ01000004.1"/>
</dbReference>
<organism evidence="4 5">
    <name type="scientific">Longibacter salinarum</name>
    <dbReference type="NCBI Taxonomy" id="1850348"/>
    <lineage>
        <taxon>Bacteria</taxon>
        <taxon>Pseudomonadati</taxon>
        <taxon>Rhodothermota</taxon>
        <taxon>Rhodothermia</taxon>
        <taxon>Rhodothermales</taxon>
        <taxon>Salisaetaceae</taxon>
        <taxon>Longibacter</taxon>
    </lineage>
</organism>
<evidence type="ECO:0000256" key="1">
    <source>
        <dbReference type="ARBA" id="ARBA00022801"/>
    </source>
</evidence>
<reference evidence="4 5" key="1">
    <citation type="submission" date="2017-10" db="EMBL/GenBank/DDBJ databases">
        <title>Draft genome of Longibacter Salinarum.</title>
        <authorList>
            <person name="Goh K.M."/>
            <person name="Shamsir M.S."/>
            <person name="Lim S.W."/>
        </authorList>
    </citation>
    <scope>NUCLEOTIDE SEQUENCE [LARGE SCALE GENOMIC DNA]</scope>
    <source>
        <strain evidence="4 5">KCTC 52045</strain>
    </source>
</reference>
<dbReference type="InterPro" id="IPR036264">
    <property type="entry name" value="Bact_exopeptidase_dim_dom"/>
</dbReference>
<dbReference type="Proteomes" id="UP000220102">
    <property type="component" value="Unassembled WGS sequence"/>
</dbReference>
<dbReference type="SUPFAM" id="SSF53187">
    <property type="entry name" value="Zn-dependent exopeptidases"/>
    <property type="match status" value="1"/>
</dbReference>
<evidence type="ECO:0000256" key="2">
    <source>
        <dbReference type="PIRSR" id="PIRSR005962-1"/>
    </source>
</evidence>
<dbReference type="FunFam" id="3.30.70.360:FF:000001">
    <property type="entry name" value="N-acetyldiaminopimelate deacetylase"/>
    <property type="match status" value="1"/>
</dbReference>
<dbReference type="EMBL" id="PDEQ01000004">
    <property type="protein sequence ID" value="PEN13612.1"/>
    <property type="molecule type" value="Genomic_DNA"/>
</dbReference>
<dbReference type="Gene3D" id="3.40.630.10">
    <property type="entry name" value="Zn peptidases"/>
    <property type="match status" value="1"/>
</dbReference>
<protein>
    <submittedName>
        <fullName evidence="4">N-acyl-L-amino acid amidohydrolase</fullName>
    </submittedName>
</protein>
<feature type="binding site" evidence="2">
    <location>
        <position position="180"/>
    </location>
    <ligand>
        <name>Mn(2+)</name>
        <dbReference type="ChEBI" id="CHEBI:29035"/>
        <label>2</label>
    </ligand>
</feature>
<keyword evidence="5" id="KW-1185">Reference proteome</keyword>
<comment type="caution">
    <text evidence="4">The sequence shown here is derived from an EMBL/GenBank/DDBJ whole genome shotgun (WGS) entry which is preliminary data.</text>
</comment>
<keyword evidence="1 4" id="KW-0378">Hydrolase</keyword>
<dbReference type="InterPro" id="IPR017439">
    <property type="entry name" value="Amidohydrolase"/>
</dbReference>
<dbReference type="GO" id="GO:0050118">
    <property type="term" value="F:N-acetyldiaminopimelate deacetylase activity"/>
    <property type="evidence" value="ECO:0007669"/>
    <property type="project" value="UniProtKB-ARBA"/>
</dbReference>
<keyword evidence="2" id="KW-0479">Metal-binding</keyword>
<dbReference type="Pfam" id="PF07687">
    <property type="entry name" value="M20_dimer"/>
    <property type="match status" value="1"/>
</dbReference>
<dbReference type="Pfam" id="PF01546">
    <property type="entry name" value="Peptidase_M20"/>
    <property type="match status" value="1"/>
</dbReference>
<feature type="binding site" evidence="2">
    <location>
        <position position="139"/>
    </location>
    <ligand>
        <name>Mn(2+)</name>
        <dbReference type="ChEBI" id="CHEBI:29035"/>
        <label>2</label>
    </ligand>
</feature>
<feature type="domain" description="Peptidase M20 dimerisation" evidence="3">
    <location>
        <begin position="203"/>
        <end position="299"/>
    </location>
</feature>
<feature type="binding site" evidence="2">
    <location>
        <position position="105"/>
    </location>
    <ligand>
        <name>Mn(2+)</name>
        <dbReference type="ChEBI" id="CHEBI:29035"/>
        <label>2</label>
    </ligand>
</feature>
<evidence type="ECO:0000313" key="4">
    <source>
        <dbReference type="EMBL" id="PEN13612.1"/>
    </source>
</evidence>
<keyword evidence="2" id="KW-0464">Manganese</keyword>
<dbReference type="NCBIfam" id="TIGR01891">
    <property type="entry name" value="amidohydrolases"/>
    <property type="match status" value="1"/>
</dbReference>
<dbReference type="PANTHER" id="PTHR11014">
    <property type="entry name" value="PEPTIDASE M20 FAMILY MEMBER"/>
    <property type="match status" value="1"/>
</dbReference>
<dbReference type="InterPro" id="IPR011650">
    <property type="entry name" value="Peptidase_M20_dimer"/>
</dbReference>
<proteinExistence type="predicted"/>
<evidence type="ECO:0000313" key="5">
    <source>
        <dbReference type="Proteomes" id="UP000220102"/>
    </source>
</evidence>